<dbReference type="InterPro" id="IPR008979">
    <property type="entry name" value="Galactose-bd-like_sf"/>
</dbReference>
<proteinExistence type="inferred from homology"/>
<organism evidence="10 11">
    <name type="scientific">Mytilus edulis</name>
    <name type="common">Blue mussel</name>
    <dbReference type="NCBI Taxonomy" id="6550"/>
    <lineage>
        <taxon>Eukaryota</taxon>
        <taxon>Metazoa</taxon>
        <taxon>Spiralia</taxon>
        <taxon>Lophotrochozoa</taxon>
        <taxon>Mollusca</taxon>
        <taxon>Bivalvia</taxon>
        <taxon>Autobranchia</taxon>
        <taxon>Pteriomorphia</taxon>
        <taxon>Mytilida</taxon>
        <taxon>Mytiloidea</taxon>
        <taxon>Mytilidae</taxon>
        <taxon>Mytilinae</taxon>
        <taxon>Mytilus</taxon>
    </lineage>
</organism>
<evidence type="ECO:0000256" key="6">
    <source>
        <dbReference type="ARBA" id="ARBA00022837"/>
    </source>
</evidence>
<dbReference type="GO" id="GO:0010185">
    <property type="term" value="P:regulation of cellular defense response"/>
    <property type="evidence" value="ECO:0007669"/>
    <property type="project" value="UniProtKB-ARBA"/>
</dbReference>
<dbReference type="EMBL" id="CAJPWZ010000643">
    <property type="protein sequence ID" value="CAG2197234.1"/>
    <property type="molecule type" value="Genomic_DNA"/>
</dbReference>
<evidence type="ECO:0000313" key="11">
    <source>
        <dbReference type="Proteomes" id="UP000683360"/>
    </source>
</evidence>
<comment type="function">
    <text evidence="1">Acts as a defensive agent. Recognizes blood group fucosylated oligosaccharides including A, B, H and Lewis B-type antigens. Does not recognize Lewis A antigen and has low affinity for monovalent haptens.</text>
</comment>
<dbReference type="AlphaFoldDB" id="A0A8S3QSH4"/>
<evidence type="ECO:0000313" key="10">
    <source>
        <dbReference type="EMBL" id="CAG2197234.1"/>
    </source>
</evidence>
<dbReference type="OrthoDB" id="6102375at2759"/>
<comment type="similarity">
    <text evidence="2">Belongs to the fucolectin family.</text>
</comment>
<evidence type="ECO:0000256" key="4">
    <source>
        <dbReference type="ARBA" id="ARBA00022723"/>
    </source>
</evidence>
<dbReference type="GO" id="GO:0042806">
    <property type="term" value="F:fucose binding"/>
    <property type="evidence" value="ECO:0007669"/>
    <property type="project" value="UniProtKB-ARBA"/>
</dbReference>
<keyword evidence="11" id="KW-1185">Reference proteome</keyword>
<feature type="chain" id="PRO_5035860489" description="Fucolectin tachylectin-4 pentraxin-1 domain-containing protein" evidence="8">
    <location>
        <begin position="22"/>
        <end position="280"/>
    </location>
</feature>
<dbReference type="InterPro" id="IPR006585">
    <property type="entry name" value="FTP1"/>
</dbReference>
<evidence type="ECO:0000256" key="5">
    <source>
        <dbReference type="ARBA" id="ARBA00022734"/>
    </source>
</evidence>
<dbReference type="Gene3D" id="2.60.120.260">
    <property type="entry name" value="Galactose-binding domain-like"/>
    <property type="match status" value="1"/>
</dbReference>
<gene>
    <name evidence="10" type="ORF">MEDL_12059</name>
</gene>
<dbReference type="SUPFAM" id="SSF49785">
    <property type="entry name" value="Galactose-binding domain-like"/>
    <property type="match status" value="1"/>
</dbReference>
<feature type="domain" description="Fucolectin tachylectin-4 pentraxin-1" evidence="9">
    <location>
        <begin position="99"/>
        <end position="248"/>
    </location>
</feature>
<evidence type="ECO:0000256" key="8">
    <source>
        <dbReference type="SAM" id="SignalP"/>
    </source>
</evidence>
<keyword evidence="4" id="KW-0479">Metal-binding</keyword>
<dbReference type="InterPro" id="IPR051941">
    <property type="entry name" value="BG_Antigen-Binding_Lectin"/>
</dbReference>
<dbReference type="GO" id="GO:0046872">
    <property type="term" value="F:metal ion binding"/>
    <property type="evidence" value="ECO:0007669"/>
    <property type="project" value="UniProtKB-KW"/>
</dbReference>
<dbReference type="PANTHER" id="PTHR45713">
    <property type="entry name" value="FTP DOMAIN-CONTAINING PROTEIN"/>
    <property type="match status" value="1"/>
</dbReference>
<sequence>MSLLWCTEITLLLFIGECCNANQDCNITSICDMLCYTIGPAYDCKSRGLTEVPSFPETTIVLKLGENDLAILPENLFETYIALLEMQVSYYCIKNVNGFCNVAYRRQASQSTTYIDQPQRSGYSCNGVDGLESTDFYTGSCVHTMIESSPWWQVDLGAVYTVEFINISARTDFPGYFHYKKFSNIQITVDGLSCAYYAGPPALSEIYEPITITCAASATGRYLKIERQVSGNLQFCEVRVFVFILQTDLEIKCYSRSIVSVTNLASSRIERLQTYSWTAN</sequence>
<keyword evidence="7" id="KW-1015">Disulfide bond</keyword>
<comment type="caution">
    <text evidence="10">The sequence shown here is derived from an EMBL/GenBank/DDBJ whole genome shotgun (WGS) entry which is preliminary data.</text>
</comment>
<feature type="signal peptide" evidence="8">
    <location>
        <begin position="1"/>
        <end position="21"/>
    </location>
</feature>
<accession>A0A8S3QSH4</accession>
<keyword evidence="5" id="KW-0430">Lectin</keyword>
<evidence type="ECO:0000256" key="1">
    <source>
        <dbReference type="ARBA" id="ARBA00002219"/>
    </source>
</evidence>
<comment type="subunit">
    <text evidence="3">Homotrimer.</text>
</comment>
<keyword evidence="6" id="KW-0106">Calcium</keyword>
<evidence type="ECO:0000256" key="2">
    <source>
        <dbReference type="ARBA" id="ARBA00010147"/>
    </source>
</evidence>
<dbReference type="GO" id="GO:0001868">
    <property type="term" value="P:regulation of complement activation, lectin pathway"/>
    <property type="evidence" value="ECO:0007669"/>
    <property type="project" value="UniProtKB-ARBA"/>
</dbReference>
<reference evidence="10" key="1">
    <citation type="submission" date="2021-03" db="EMBL/GenBank/DDBJ databases">
        <authorList>
            <person name="Bekaert M."/>
        </authorList>
    </citation>
    <scope>NUCLEOTIDE SEQUENCE</scope>
</reference>
<keyword evidence="8" id="KW-0732">Signal</keyword>
<dbReference type="Pfam" id="PF22633">
    <property type="entry name" value="F5_F8_type_C_2"/>
    <property type="match status" value="1"/>
</dbReference>
<dbReference type="PANTHER" id="PTHR45713:SF6">
    <property type="entry name" value="F5_8 TYPE C DOMAIN-CONTAINING PROTEIN"/>
    <property type="match status" value="1"/>
</dbReference>
<dbReference type="SMART" id="SM00607">
    <property type="entry name" value="FTP"/>
    <property type="match status" value="1"/>
</dbReference>
<evidence type="ECO:0000256" key="3">
    <source>
        <dbReference type="ARBA" id="ARBA00011233"/>
    </source>
</evidence>
<dbReference type="Proteomes" id="UP000683360">
    <property type="component" value="Unassembled WGS sequence"/>
</dbReference>
<evidence type="ECO:0000256" key="7">
    <source>
        <dbReference type="ARBA" id="ARBA00023157"/>
    </source>
</evidence>
<evidence type="ECO:0000259" key="9">
    <source>
        <dbReference type="SMART" id="SM00607"/>
    </source>
</evidence>
<name>A0A8S3QSH4_MYTED</name>
<protein>
    <recommendedName>
        <fullName evidence="9">Fucolectin tachylectin-4 pentraxin-1 domain-containing protein</fullName>
    </recommendedName>
</protein>